<protein>
    <submittedName>
        <fullName evidence="2">Uncharacterized protein</fullName>
    </submittedName>
</protein>
<feature type="region of interest" description="Disordered" evidence="1">
    <location>
        <begin position="77"/>
        <end position="97"/>
    </location>
</feature>
<organism evidence="2 3">
    <name type="scientific">Rhizopogon vinicolor AM-OR11-026</name>
    <dbReference type="NCBI Taxonomy" id="1314800"/>
    <lineage>
        <taxon>Eukaryota</taxon>
        <taxon>Fungi</taxon>
        <taxon>Dikarya</taxon>
        <taxon>Basidiomycota</taxon>
        <taxon>Agaricomycotina</taxon>
        <taxon>Agaricomycetes</taxon>
        <taxon>Agaricomycetidae</taxon>
        <taxon>Boletales</taxon>
        <taxon>Suillineae</taxon>
        <taxon>Rhizopogonaceae</taxon>
        <taxon>Rhizopogon</taxon>
    </lineage>
</organism>
<evidence type="ECO:0000256" key="1">
    <source>
        <dbReference type="SAM" id="MobiDB-lite"/>
    </source>
</evidence>
<keyword evidence="3" id="KW-1185">Reference proteome</keyword>
<sequence length="97" mass="10745">MSRDRCIQESMVTICSEGEEQIRNSRPCQHKGLSARRAILRRAAQHMHAMVLYNPCQPQSSGYAVHPAPMPAAKLLTRQPSRASNSPAMGKCRSKQG</sequence>
<proteinExistence type="predicted"/>
<name>A0A1B7MDE6_9AGAM</name>
<accession>A0A1B7MDE6</accession>
<reference evidence="2 3" key="1">
    <citation type="submission" date="2016-06" db="EMBL/GenBank/DDBJ databases">
        <title>Comparative genomics of the ectomycorrhizal sister species Rhizopogon vinicolor and Rhizopogon vesiculosus (Basidiomycota: Boletales) reveals a divergence of the mating type B locus.</title>
        <authorList>
            <consortium name="DOE Joint Genome Institute"/>
            <person name="Mujic A.B."/>
            <person name="Kuo A."/>
            <person name="Tritt A."/>
            <person name="Lipzen A."/>
            <person name="Chen C."/>
            <person name="Johnson J."/>
            <person name="Sharma A."/>
            <person name="Barry K."/>
            <person name="Grigoriev I.V."/>
            <person name="Spatafora J.W."/>
        </authorList>
    </citation>
    <scope>NUCLEOTIDE SEQUENCE [LARGE SCALE GENOMIC DNA]</scope>
    <source>
        <strain evidence="2 3">AM-OR11-026</strain>
    </source>
</reference>
<evidence type="ECO:0000313" key="2">
    <source>
        <dbReference type="EMBL" id="OAX30622.1"/>
    </source>
</evidence>
<gene>
    <name evidence="2" type="ORF">K503DRAFT_806978</name>
</gene>
<dbReference type="Proteomes" id="UP000092154">
    <property type="component" value="Unassembled WGS sequence"/>
</dbReference>
<feature type="compositionally biased region" description="Polar residues" evidence="1">
    <location>
        <begin position="78"/>
        <end position="87"/>
    </location>
</feature>
<dbReference type="AlphaFoldDB" id="A0A1B7MDE6"/>
<evidence type="ECO:0000313" key="3">
    <source>
        <dbReference type="Proteomes" id="UP000092154"/>
    </source>
</evidence>
<dbReference type="InParanoid" id="A0A1B7MDE6"/>
<dbReference type="EMBL" id="KV450175">
    <property type="protein sequence ID" value="OAX30622.1"/>
    <property type="molecule type" value="Genomic_DNA"/>
</dbReference>